<feature type="transmembrane region" description="Helical" evidence="1">
    <location>
        <begin position="12"/>
        <end position="34"/>
    </location>
</feature>
<protein>
    <submittedName>
        <fullName evidence="2">Uncharacterized protein</fullName>
    </submittedName>
</protein>
<dbReference type="AlphaFoldDB" id="M5G7E1"/>
<keyword evidence="3" id="KW-1185">Reference proteome</keyword>
<sequence>MTNLEVCRLSSSLSVMFVTVIATSVVLAFTRAVLAQGTSRAISEYSGHNCSYPYYMYDEELDVSFPYQGYYSVAVDFPGTFSQATCNSALNYVVTECNAKGEFRLTGWYETGGTTFAVICFAYISTYPDGATEVSKEEWAAADDTNAMNDYNIFLVKTTSWISWIVMFVTIIATSLVLAFTRTVLGQGVQCENDGYSACPYPQATNADLQDLISTFCGDNGGYPYYMYEEALDQSFLVQGYYEVTSDRPGGFSQATCNSALNYIVTECNARPEYWLTGSYETGGVTFSVTPCEPI</sequence>
<reference evidence="2 3" key="1">
    <citation type="journal article" date="2012" name="Science">
        <title>The Paleozoic origin of enzymatic lignin decomposition reconstructed from 31 fungal genomes.</title>
        <authorList>
            <person name="Floudas D."/>
            <person name="Binder M."/>
            <person name="Riley R."/>
            <person name="Barry K."/>
            <person name="Blanchette R.A."/>
            <person name="Henrissat B."/>
            <person name="Martinez A.T."/>
            <person name="Otillar R."/>
            <person name="Spatafora J.W."/>
            <person name="Yadav J.S."/>
            <person name="Aerts A."/>
            <person name="Benoit I."/>
            <person name="Boyd A."/>
            <person name="Carlson A."/>
            <person name="Copeland A."/>
            <person name="Coutinho P.M."/>
            <person name="de Vries R.P."/>
            <person name="Ferreira P."/>
            <person name="Findley K."/>
            <person name="Foster B."/>
            <person name="Gaskell J."/>
            <person name="Glotzer D."/>
            <person name="Gorecki P."/>
            <person name="Heitman J."/>
            <person name="Hesse C."/>
            <person name="Hori C."/>
            <person name="Igarashi K."/>
            <person name="Jurgens J.A."/>
            <person name="Kallen N."/>
            <person name="Kersten P."/>
            <person name="Kohler A."/>
            <person name="Kuees U."/>
            <person name="Kumar T.K.A."/>
            <person name="Kuo A."/>
            <person name="LaButti K."/>
            <person name="Larrondo L.F."/>
            <person name="Lindquist E."/>
            <person name="Ling A."/>
            <person name="Lombard V."/>
            <person name="Lucas S."/>
            <person name="Lundell T."/>
            <person name="Martin R."/>
            <person name="McLaughlin D.J."/>
            <person name="Morgenstern I."/>
            <person name="Morin E."/>
            <person name="Murat C."/>
            <person name="Nagy L.G."/>
            <person name="Nolan M."/>
            <person name="Ohm R.A."/>
            <person name="Patyshakuliyeva A."/>
            <person name="Rokas A."/>
            <person name="Ruiz-Duenas F.J."/>
            <person name="Sabat G."/>
            <person name="Salamov A."/>
            <person name="Samejima M."/>
            <person name="Schmutz J."/>
            <person name="Slot J.C."/>
            <person name="St John F."/>
            <person name="Stenlid J."/>
            <person name="Sun H."/>
            <person name="Sun S."/>
            <person name="Syed K."/>
            <person name="Tsang A."/>
            <person name="Wiebenga A."/>
            <person name="Young D."/>
            <person name="Pisabarro A."/>
            <person name="Eastwood D.C."/>
            <person name="Martin F."/>
            <person name="Cullen D."/>
            <person name="Grigoriev I.V."/>
            <person name="Hibbett D.S."/>
        </authorList>
    </citation>
    <scope>NUCLEOTIDE SEQUENCE [LARGE SCALE GENOMIC DNA]</scope>
    <source>
        <strain evidence="2 3">DJM-731 SS1</strain>
    </source>
</reference>
<evidence type="ECO:0000313" key="2">
    <source>
        <dbReference type="EMBL" id="EJU01757.1"/>
    </source>
</evidence>
<dbReference type="EMBL" id="JH795863">
    <property type="protein sequence ID" value="EJU01757.1"/>
    <property type="molecule type" value="Genomic_DNA"/>
</dbReference>
<keyword evidence="1" id="KW-0472">Membrane</keyword>
<dbReference type="Proteomes" id="UP000030653">
    <property type="component" value="Unassembled WGS sequence"/>
</dbReference>
<evidence type="ECO:0000313" key="3">
    <source>
        <dbReference type="Proteomes" id="UP000030653"/>
    </source>
</evidence>
<dbReference type="RefSeq" id="XP_040628654.1">
    <property type="nucleotide sequence ID" value="XM_040768484.1"/>
</dbReference>
<keyword evidence="1" id="KW-1133">Transmembrane helix</keyword>
<keyword evidence="1" id="KW-0812">Transmembrane</keyword>
<evidence type="ECO:0000256" key="1">
    <source>
        <dbReference type="SAM" id="Phobius"/>
    </source>
</evidence>
<feature type="transmembrane region" description="Helical" evidence="1">
    <location>
        <begin position="161"/>
        <end position="181"/>
    </location>
</feature>
<dbReference type="HOGENOM" id="CLU_943402_0_0_1"/>
<proteinExistence type="predicted"/>
<organism evidence="2 3">
    <name type="scientific">Dacryopinax primogenitus (strain DJM 731)</name>
    <name type="common">Brown rot fungus</name>
    <dbReference type="NCBI Taxonomy" id="1858805"/>
    <lineage>
        <taxon>Eukaryota</taxon>
        <taxon>Fungi</taxon>
        <taxon>Dikarya</taxon>
        <taxon>Basidiomycota</taxon>
        <taxon>Agaricomycotina</taxon>
        <taxon>Dacrymycetes</taxon>
        <taxon>Dacrymycetales</taxon>
        <taxon>Dacrymycetaceae</taxon>
        <taxon>Dacryopinax</taxon>
    </lineage>
</organism>
<accession>M5G7E1</accession>
<dbReference type="GeneID" id="63683546"/>
<gene>
    <name evidence="2" type="ORF">DACRYDRAFT_107495</name>
</gene>
<name>M5G7E1_DACPD</name>